<dbReference type="SMART" id="SM00132">
    <property type="entry name" value="LIM"/>
    <property type="match status" value="1"/>
</dbReference>
<proteinExistence type="predicted"/>
<keyword evidence="2 3" id="KW-0862">Zinc</keyword>
<feature type="region of interest" description="Disordered" evidence="4">
    <location>
        <begin position="413"/>
        <end position="485"/>
    </location>
</feature>
<evidence type="ECO:0000313" key="7">
    <source>
        <dbReference type="Proteomes" id="UP000800093"/>
    </source>
</evidence>
<dbReference type="InterPro" id="IPR001781">
    <property type="entry name" value="Znf_LIM"/>
</dbReference>
<dbReference type="AlphaFoldDB" id="A0A9P4N511"/>
<evidence type="ECO:0000256" key="4">
    <source>
        <dbReference type="SAM" id="MobiDB-lite"/>
    </source>
</evidence>
<sequence>MDPLSACAAAIGAVAQAIEISVTMYNLIDGIRTMDENIKRLSSELRALHNVLGLLSASLEAQKFKAHQEGFPVHMINNIKELVMNCISVFHEIQEVIRPHLQPETKMLKVWKQGIKWEIGKKQNLTTLQTSLSNNKATLELAISTLNLFNSSQTVDMVANLQRDVRRLRRQIKYKDQIDSGGLGALNSSYTPQAPPAYDPYNASMERFLARTASVASRMSTSTRLGDLDSIFTDEFPKDADSDFYAEPDPSEGPYGLNAEYFSGTEKVPAANVTGLEKPEEFDNSDRDLHDIGVFEPNASKKQWSWKKFRYQKKKDLSGSSFDSDPESELRAMESIATTRPPMPLKVQFQPLYTEIPKSASDEQLNQPPTTLEPEPPSLPPQPVPPEGPALQKSITAPSISSYDLPAFPYRSVSTPSYLRNDSETEPRLQNPYFMPVSSSRSQSPENFNTARPLITDRDRLLSSNRQPSIPELPAEAELQTNPQTPCRSCKSVIGKQKHYKLQNEAWHAQCFRCSSCNILLNTSTPPPFLLKDDFLVCTSCSFNCQKCDQRVEEHGHKDALSGSLTRIQDIVTASCPGLFFCHECFKSIKNLRYTRTTQGIFCMGCHNPVMSDMERVRKEREREGKGRRAVPVLVG</sequence>
<comment type="caution">
    <text evidence="6">The sequence shown here is derived from an EMBL/GenBank/DDBJ whole genome shotgun (WGS) entry which is preliminary data.</text>
</comment>
<gene>
    <name evidence="6" type="ORF">CC78DRAFT_618274</name>
</gene>
<evidence type="ECO:0000256" key="1">
    <source>
        <dbReference type="ARBA" id="ARBA00022723"/>
    </source>
</evidence>
<dbReference type="GO" id="GO:0030695">
    <property type="term" value="F:GTPase regulator activity"/>
    <property type="evidence" value="ECO:0007669"/>
    <property type="project" value="UniProtKB-ARBA"/>
</dbReference>
<evidence type="ECO:0000259" key="5">
    <source>
        <dbReference type="PROSITE" id="PS50023"/>
    </source>
</evidence>
<protein>
    <recommendedName>
        <fullName evidence="5">LIM zinc-binding domain-containing protein</fullName>
    </recommendedName>
</protein>
<dbReference type="Gene3D" id="2.10.110.10">
    <property type="entry name" value="Cysteine Rich Protein"/>
    <property type="match status" value="1"/>
</dbReference>
<feature type="compositionally biased region" description="Polar residues" evidence="4">
    <location>
        <begin position="437"/>
        <end position="450"/>
    </location>
</feature>
<evidence type="ECO:0000313" key="6">
    <source>
        <dbReference type="EMBL" id="KAF2262694.1"/>
    </source>
</evidence>
<dbReference type="PROSITE" id="PS50023">
    <property type="entry name" value="LIM_DOMAIN_2"/>
    <property type="match status" value="1"/>
</dbReference>
<evidence type="ECO:0000256" key="3">
    <source>
        <dbReference type="PROSITE-ProRule" id="PRU00125"/>
    </source>
</evidence>
<name>A0A9P4N511_9PLEO</name>
<dbReference type="Pfam" id="PF00412">
    <property type="entry name" value="LIM"/>
    <property type="match status" value="1"/>
</dbReference>
<evidence type="ECO:0000256" key="2">
    <source>
        <dbReference type="ARBA" id="ARBA00022833"/>
    </source>
</evidence>
<dbReference type="EMBL" id="ML986637">
    <property type="protein sequence ID" value="KAF2262694.1"/>
    <property type="molecule type" value="Genomic_DNA"/>
</dbReference>
<dbReference type="Proteomes" id="UP000800093">
    <property type="component" value="Unassembled WGS sequence"/>
</dbReference>
<feature type="region of interest" description="Disordered" evidence="4">
    <location>
        <begin position="361"/>
        <end position="393"/>
    </location>
</feature>
<feature type="compositionally biased region" description="Pro residues" evidence="4">
    <location>
        <begin position="374"/>
        <end position="388"/>
    </location>
</feature>
<organism evidence="6 7">
    <name type="scientific">Lojkania enalia</name>
    <dbReference type="NCBI Taxonomy" id="147567"/>
    <lineage>
        <taxon>Eukaryota</taxon>
        <taxon>Fungi</taxon>
        <taxon>Dikarya</taxon>
        <taxon>Ascomycota</taxon>
        <taxon>Pezizomycotina</taxon>
        <taxon>Dothideomycetes</taxon>
        <taxon>Pleosporomycetidae</taxon>
        <taxon>Pleosporales</taxon>
        <taxon>Pleosporales incertae sedis</taxon>
        <taxon>Lojkania</taxon>
    </lineage>
</organism>
<reference evidence="7" key="1">
    <citation type="journal article" date="2020" name="Stud. Mycol.">
        <title>101 Dothideomycetes genomes: A test case for predicting lifestyles and emergence of pathogens.</title>
        <authorList>
            <person name="Haridas S."/>
            <person name="Albert R."/>
            <person name="Binder M."/>
            <person name="Bloem J."/>
            <person name="LaButti K."/>
            <person name="Salamov A."/>
            <person name="Andreopoulos B."/>
            <person name="Baker S."/>
            <person name="Barry K."/>
            <person name="Bills G."/>
            <person name="Bluhm B."/>
            <person name="Cannon C."/>
            <person name="Castanera R."/>
            <person name="Culley D."/>
            <person name="Daum C."/>
            <person name="Ezra D."/>
            <person name="Gonzalez J."/>
            <person name="Henrissat B."/>
            <person name="Kuo A."/>
            <person name="Liang C."/>
            <person name="Lipzen A."/>
            <person name="Lutzoni F."/>
            <person name="Magnuson J."/>
            <person name="Mondo S."/>
            <person name="Nolan M."/>
            <person name="Ohm R."/>
            <person name="Pangilinan J."/>
            <person name="Park H.-J."/>
            <person name="Ramirez L."/>
            <person name="Alfaro M."/>
            <person name="Sun H."/>
            <person name="Tritt A."/>
            <person name="Yoshinaga Y."/>
            <person name="Zwiers L.-H."/>
            <person name="Turgeon B."/>
            <person name="Goodwin S."/>
            <person name="Spatafora J."/>
            <person name="Crous P."/>
            <person name="Grigoriev I."/>
        </authorList>
    </citation>
    <scope>NUCLEOTIDE SEQUENCE [LARGE SCALE GENOMIC DNA]</scope>
    <source>
        <strain evidence="7">CBS 304.66</strain>
    </source>
</reference>
<dbReference type="InterPro" id="IPR031348">
    <property type="entry name" value="PigL_N"/>
</dbReference>
<dbReference type="OrthoDB" id="19923at2759"/>
<keyword evidence="7" id="KW-1185">Reference proteome</keyword>
<accession>A0A9P4N511</accession>
<dbReference type="GO" id="GO:0046872">
    <property type="term" value="F:metal ion binding"/>
    <property type="evidence" value="ECO:0007669"/>
    <property type="project" value="UniProtKB-KW"/>
</dbReference>
<feature type="domain" description="LIM zinc-binding" evidence="5">
    <location>
        <begin position="485"/>
        <end position="548"/>
    </location>
</feature>
<dbReference type="Pfam" id="PF17111">
    <property type="entry name" value="PigL_N"/>
    <property type="match status" value="1"/>
</dbReference>
<keyword evidence="1 3" id="KW-0479">Metal-binding</keyword>
<keyword evidence="3" id="KW-0440">LIM domain</keyword>
<dbReference type="PROSITE" id="PS00478">
    <property type="entry name" value="LIM_DOMAIN_1"/>
    <property type="match status" value="1"/>
</dbReference>